<sequence>MDIERLSTGISSLDKMLAGGIPRGFCIAITGEPGTGKTILCIHFIAQGIKEGDKCIYVTTEESRESIINQAKQFKFDFDKSIKEDKLIIIDALMGLEDKWSLKSLTVEDLVEKIIEAKKALGYGRARVVIDSLSAFWLDKPSMARRYSYYVKKVLAKWDFTIFVTSQYAITTSESFGWGIEHIADGIIRFRRIVKGGVLKRYILIEKMRQTPHSLKMHEINIEDGKGLVILGPAGEEEKEEFLLSKGIKK</sequence>
<dbReference type="EMBL" id="QNVI01000055">
    <property type="protein sequence ID" value="TDA38239.1"/>
    <property type="molecule type" value="Genomic_DNA"/>
</dbReference>
<dbReference type="AlphaFoldDB" id="A0A520KG02"/>
<organism evidence="5 7">
    <name type="scientific">Thermoproteota archaeon</name>
    <dbReference type="NCBI Taxonomy" id="2056631"/>
    <lineage>
        <taxon>Archaea</taxon>
        <taxon>Thermoproteota</taxon>
    </lineage>
</organism>
<dbReference type="GO" id="GO:0140664">
    <property type="term" value="F:ATP-dependent DNA damage sensor activity"/>
    <property type="evidence" value="ECO:0007669"/>
    <property type="project" value="InterPro"/>
</dbReference>
<dbReference type="GO" id="GO:0005524">
    <property type="term" value="F:ATP binding"/>
    <property type="evidence" value="ECO:0007669"/>
    <property type="project" value="UniProtKB-KW"/>
</dbReference>
<feature type="domain" description="KaiC" evidence="4">
    <location>
        <begin position="4"/>
        <end position="244"/>
    </location>
</feature>
<dbReference type="InterPro" id="IPR027417">
    <property type="entry name" value="P-loop_NTPase"/>
</dbReference>
<reference evidence="5 7" key="2">
    <citation type="journal article" date="2019" name="Nat. Microbiol.">
        <title>Wide diversity of methane and short-chain alkane metabolisms in uncultured archaea.</title>
        <authorList>
            <person name="Borrel G."/>
            <person name="Adam P.S."/>
            <person name="McKay L.J."/>
            <person name="Chen L.X."/>
            <person name="Sierra-Garcia I.N."/>
            <person name="Sieber C.M."/>
            <person name="Letourneur Q."/>
            <person name="Ghozlane A."/>
            <person name="Andersen G.L."/>
            <person name="Li W.J."/>
            <person name="Hallam S.J."/>
            <person name="Muyzer G."/>
            <person name="de Oliveira V.M."/>
            <person name="Inskeep W.P."/>
            <person name="Banfield J.F."/>
            <person name="Gribaldo S."/>
        </authorList>
    </citation>
    <scope>NUCLEOTIDE SEQUENCE [LARGE SCALE GENOMIC DNA]</scope>
    <source>
        <strain evidence="5">Verst-YHS</strain>
    </source>
</reference>
<reference evidence="6 8" key="1">
    <citation type="journal article" date="2019" name="Nat. Microbiol.">
        <title>Expanding anaerobic alkane metabolism in the domain of Archaea.</title>
        <authorList>
            <person name="Wang Y."/>
            <person name="Wegener G."/>
            <person name="Hou J."/>
            <person name="Wang F."/>
            <person name="Xiao X."/>
        </authorList>
    </citation>
    <scope>NUCLEOTIDE SEQUENCE [LARGE SCALE GENOMIC DNA]</scope>
    <source>
        <strain evidence="6">WYZ-LMO11</strain>
    </source>
</reference>
<dbReference type="Pfam" id="PF06745">
    <property type="entry name" value="ATPase"/>
    <property type="match status" value="1"/>
</dbReference>
<dbReference type="InterPro" id="IPR020588">
    <property type="entry name" value="RecA_ATP-bd"/>
</dbReference>
<dbReference type="InterPro" id="IPR022443">
    <property type="entry name" value="KaiC-rel"/>
</dbReference>
<evidence type="ECO:0000313" key="7">
    <source>
        <dbReference type="Proteomes" id="UP000316080"/>
    </source>
</evidence>
<dbReference type="EMBL" id="RXIH01000021">
    <property type="protein sequence ID" value="RZN56584.1"/>
    <property type="molecule type" value="Genomic_DNA"/>
</dbReference>
<dbReference type="GO" id="GO:0006281">
    <property type="term" value="P:DNA repair"/>
    <property type="evidence" value="ECO:0007669"/>
    <property type="project" value="InterPro"/>
</dbReference>
<accession>A0A520KG02</accession>
<dbReference type="Gene3D" id="3.40.50.300">
    <property type="entry name" value="P-loop containing nucleotide triphosphate hydrolases"/>
    <property type="match status" value="1"/>
</dbReference>
<proteinExistence type="predicted"/>
<evidence type="ECO:0000259" key="3">
    <source>
        <dbReference type="PROSITE" id="PS50162"/>
    </source>
</evidence>
<evidence type="ECO:0000313" key="8">
    <source>
        <dbReference type="Proteomes" id="UP000317265"/>
    </source>
</evidence>
<comment type="caution">
    <text evidence="5">The sequence shown here is derived from an EMBL/GenBank/DDBJ whole genome shotgun (WGS) entry which is preliminary data.</text>
</comment>
<evidence type="ECO:0000256" key="2">
    <source>
        <dbReference type="ARBA" id="ARBA00022840"/>
    </source>
</evidence>
<dbReference type="InterPro" id="IPR014774">
    <property type="entry name" value="KaiC-like_dom"/>
</dbReference>
<feature type="domain" description="RecA family profile 1" evidence="3">
    <location>
        <begin position="2"/>
        <end position="63"/>
    </location>
</feature>
<dbReference type="SMART" id="SM00382">
    <property type="entry name" value="AAA"/>
    <property type="match status" value="1"/>
</dbReference>
<protein>
    <submittedName>
        <fullName evidence="5">KaiC domain-containing protein</fullName>
    </submittedName>
</protein>
<dbReference type="PRINTS" id="PR01874">
    <property type="entry name" value="DNAREPAIRADA"/>
</dbReference>
<evidence type="ECO:0000313" key="6">
    <source>
        <dbReference type="EMBL" id="TDA38239.1"/>
    </source>
</evidence>
<dbReference type="PANTHER" id="PTHR43637">
    <property type="entry name" value="UPF0273 PROTEIN TM_0370"/>
    <property type="match status" value="1"/>
</dbReference>
<evidence type="ECO:0000313" key="5">
    <source>
        <dbReference type="EMBL" id="RZN56584.1"/>
    </source>
</evidence>
<dbReference type="SUPFAM" id="SSF52540">
    <property type="entry name" value="P-loop containing nucleoside triphosphate hydrolases"/>
    <property type="match status" value="1"/>
</dbReference>
<dbReference type="Proteomes" id="UP000316080">
    <property type="component" value="Unassembled WGS sequence"/>
</dbReference>
<dbReference type="Proteomes" id="UP000317265">
    <property type="component" value="Unassembled WGS sequence"/>
</dbReference>
<dbReference type="InterPro" id="IPR010624">
    <property type="entry name" value="KaiC_dom"/>
</dbReference>
<dbReference type="PROSITE" id="PS51146">
    <property type="entry name" value="KAIC"/>
    <property type="match status" value="1"/>
</dbReference>
<dbReference type="PROSITE" id="PS50162">
    <property type="entry name" value="RECA_2"/>
    <property type="match status" value="1"/>
</dbReference>
<dbReference type="NCBIfam" id="TIGR03881">
    <property type="entry name" value="KaiC_arch_4"/>
    <property type="match status" value="1"/>
</dbReference>
<dbReference type="PANTHER" id="PTHR43637:SF2">
    <property type="entry name" value="PROTEIN GVPD 1"/>
    <property type="match status" value="1"/>
</dbReference>
<name>A0A520KG02_9CREN</name>
<keyword evidence="2" id="KW-0067">ATP-binding</keyword>
<evidence type="ECO:0000259" key="4">
    <source>
        <dbReference type="PROSITE" id="PS51146"/>
    </source>
</evidence>
<dbReference type="GO" id="GO:0003677">
    <property type="term" value="F:DNA binding"/>
    <property type="evidence" value="ECO:0007669"/>
    <property type="project" value="InterPro"/>
</dbReference>
<gene>
    <name evidence="6" type="ORF">DSO09_04840</name>
    <name evidence="5" type="ORF">EF809_02435</name>
</gene>
<dbReference type="CDD" id="cd01124">
    <property type="entry name" value="KaiC-like"/>
    <property type="match status" value="1"/>
</dbReference>
<evidence type="ECO:0000256" key="1">
    <source>
        <dbReference type="ARBA" id="ARBA00022741"/>
    </source>
</evidence>
<dbReference type="InterPro" id="IPR003593">
    <property type="entry name" value="AAA+_ATPase"/>
</dbReference>
<keyword evidence="1" id="KW-0547">Nucleotide-binding</keyword>